<name>A0A3A4R5L8_9BACT</name>
<dbReference type="UniPathway" id="UPA00275">
    <property type="reaction ID" value="UER00401"/>
</dbReference>
<evidence type="ECO:0000256" key="11">
    <source>
        <dbReference type="ARBA" id="ARBA00023002"/>
    </source>
</evidence>
<dbReference type="PROSITE" id="PS00903">
    <property type="entry name" value="CYT_DCMP_DEAMINASES_1"/>
    <property type="match status" value="1"/>
</dbReference>
<dbReference type="NCBIfam" id="TIGR00227">
    <property type="entry name" value="ribD_Cterm"/>
    <property type="match status" value="1"/>
</dbReference>
<comment type="catalytic activity">
    <reaction evidence="13">
        <text>5-amino-6-(5-phospho-D-ribitylamino)uracil + NADP(+) = 5-amino-6-(5-phospho-D-ribosylamino)uracil + NADPH + H(+)</text>
        <dbReference type="Rhea" id="RHEA:17845"/>
        <dbReference type="ChEBI" id="CHEBI:15378"/>
        <dbReference type="ChEBI" id="CHEBI:57783"/>
        <dbReference type="ChEBI" id="CHEBI:58349"/>
        <dbReference type="ChEBI" id="CHEBI:58421"/>
        <dbReference type="ChEBI" id="CHEBI:58453"/>
        <dbReference type="EC" id="1.1.1.193"/>
    </reaction>
</comment>
<feature type="binding site" evidence="15">
    <location>
        <position position="230"/>
    </location>
    <ligand>
        <name>substrate</name>
    </ligand>
</feature>
<evidence type="ECO:0000256" key="13">
    <source>
        <dbReference type="PIRNR" id="PIRNR006769"/>
    </source>
</evidence>
<evidence type="ECO:0000256" key="10">
    <source>
        <dbReference type="ARBA" id="ARBA00022857"/>
    </source>
</evidence>
<dbReference type="PROSITE" id="PS51747">
    <property type="entry name" value="CYT_DCMP_DEAMINASES_2"/>
    <property type="match status" value="1"/>
</dbReference>
<dbReference type="AlphaFoldDB" id="A0A3A4R5L8"/>
<evidence type="ECO:0000256" key="6">
    <source>
        <dbReference type="ARBA" id="ARBA00022619"/>
    </source>
</evidence>
<evidence type="ECO:0000256" key="14">
    <source>
        <dbReference type="PIRSR" id="PIRSR006769-1"/>
    </source>
</evidence>
<dbReference type="InterPro" id="IPR002125">
    <property type="entry name" value="CMP_dCMP_dom"/>
</dbReference>
<dbReference type="InterPro" id="IPR016193">
    <property type="entry name" value="Cytidine_deaminase-like"/>
</dbReference>
<protein>
    <recommendedName>
        <fullName evidence="13">Riboflavin biosynthesis protein RibD</fullName>
    </recommendedName>
    <domain>
        <recommendedName>
            <fullName evidence="13">Diaminohydroxyphosphoribosylaminopyrimidine deaminase</fullName>
            <shortName evidence="13">DRAP deaminase</shortName>
            <ecNumber evidence="13">3.5.4.26</ecNumber>
        </recommendedName>
        <alternativeName>
            <fullName evidence="13">Riboflavin-specific deaminase</fullName>
        </alternativeName>
    </domain>
    <domain>
        <recommendedName>
            <fullName evidence="13">5-amino-6-(5-phosphoribosylamino)uracil reductase</fullName>
            <ecNumber evidence="13">1.1.1.193</ecNumber>
        </recommendedName>
        <alternativeName>
            <fullName evidence="13">HTP reductase</fullName>
        </alternativeName>
    </domain>
</protein>
<feature type="binding site" evidence="15">
    <location>
        <position position="191"/>
    </location>
    <ligand>
        <name>substrate</name>
    </ligand>
</feature>
<keyword evidence="8 13" id="KW-0378">Hydrolase</keyword>
<feature type="binding site" evidence="15">
    <location>
        <position position="219"/>
    </location>
    <ligand>
        <name>NADP(+)</name>
        <dbReference type="ChEBI" id="CHEBI:58349"/>
    </ligand>
</feature>
<feature type="binding site" evidence="15">
    <location>
        <position position="227"/>
    </location>
    <ligand>
        <name>substrate</name>
    </ligand>
</feature>
<comment type="caution">
    <text evidence="18">The sequence shown here is derived from an EMBL/GenBank/DDBJ whole genome shotgun (WGS) entry which is preliminary data.</text>
</comment>
<keyword evidence="7 13" id="KW-0479">Metal-binding</keyword>
<dbReference type="InterPro" id="IPR011549">
    <property type="entry name" value="RibD_C"/>
</dbReference>
<comment type="catalytic activity">
    <reaction evidence="13">
        <text>2,5-diamino-6-hydroxy-4-(5-phosphoribosylamino)-pyrimidine + H2O + H(+) = 5-amino-6-(5-phospho-D-ribosylamino)uracil + NH4(+)</text>
        <dbReference type="Rhea" id="RHEA:21868"/>
        <dbReference type="ChEBI" id="CHEBI:15377"/>
        <dbReference type="ChEBI" id="CHEBI:15378"/>
        <dbReference type="ChEBI" id="CHEBI:28938"/>
        <dbReference type="ChEBI" id="CHEBI:58453"/>
        <dbReference type="ChEBI" id="CHEBI:58614"/>
        <dbReference type="EC" id="3.5.4.26"/>
    </reaction>
</comment>
<dbReference type="GO" id="GO:0008703">
    <property type="term" value="F:5-amino-6-(5-phosphoribosylamino)uracil reductase activity"/>
    <property type="evidence" value="ECO:0007669"/>
    <property type="project" value="UniProtKB-EC"/>
</dbReference>
<evidence type="ECO:0000313" key="18">
    <source>
        <dbReference type="EMBL" id="RJP60272.1"/>
    </source>
</evidence>
<dbReference type="EMBL" id="QZJZ01000031">
    <property type="protein sequence ID" value="RJP60272.1"/>
    <property type="molecule type" value="Genomic_DNA"/>
</dbReference>
<dbReference type="InterPro" id="IPR024072">
    <property type="entry name" value="DHFR-like_dom_sf"/>
</dbReference>
<sequence length="393" mass="43076">MTFFPFPIRNLSMPFLRSNLLTASCHQRFMRKAILLAQRATRLVTPNPRVGAVVVKDSVIIGEGYHKQAGCPHAEVEALRQASEKARGAVLYVTLEPCCTAGKTPPCTQAVIDAGISEVYVGVIDPNPLHAGNGIEILRRNGISVHCGILEKACQTLIEDFSKYITLHKPFVIVKTAMSIDGKIATTRGESKWITSAKSRIMVQKIRRSVDAIMVGVGTVIADNPHLTIRNASRKYPQPWRIIIDPELSIPEESNVLTDSFRERTVIITTPNSSLEKKERLSNANVRIIELDKSGMWYNPNNILSALADLPVVSVLLEGGSQAIGTFFDAECIDKCYFFTAPKIIGGSSAPTPVGGSGISSLDSIVALRDIQWKKCGTDMMLSGYPIWNKQEI</sequence>
<keyword evidence="10 13" id="KW-0521">NADP</keyword>
<evidence type="ECO:0000256" key="16">
    <source>
        <dbReference type="PIRSR" id="PIRSR006769-3"/>
    </source>
</evidence>
<comment type="pathway">
    <text evidence="3 13">Cofactor biosynthesis; riboflavin biosynthesis; 5-amino-6-(D-ribitylamino)uracil from GTP: step 3/4.</text>
</comment>
<keyword evidence="6 13" id="KW-0686">Riboflavin biosynthesis</keyword>
<evidence type="ECO:0000256" key="5">
    <source>
        <dbReference type="ARBA" id="ARBA00007417"/>
    </source>
</evidence>
<evidence type="ECO:0000256" key="12">
    <source>
        <dbReference type="ARBA" id="ARBA00023268"/>
    </source>
</evidence>
<dbReference type="GO" id="GO:0050661">
    <property type="term" value="F:NADP binding"/>
    <property type="evidence" value="ECO:0007669"/>
    <property type="project" value="InterPro"/>
</dbReference>
<dbReference type="GO" id="GO:0008835">
    <property type="term" value="F:diaminohydroxyphosphoribosylaminopyrimidine deaminase activity"/>
    <property type="evidence" value="ECO:0007669"/>
    <property type="project" value="UniProtKB-EC"/>
</dbReference>
<feature type="binding site" evidence="15">
    <location>
        <position position="207"/>
    </location>
    <ligand>
        <name>substrate</name>
    </ligand>
</feature>
<evidence type="ECO:0000256" key="8">
    <source>
        <dbReference type="ARBA" id="ARBA00022801"/>
    </source>
</evidence>
<dbReference type="CDD" id="cd01284">
    <property type="entry name" value="Riboflavin_deaminase-reductase"/>
    <property type="match status" value="1"/>
</dbReference>
<keyword evidence="11 13" id="KW-0560">Oxidoreductase</keyword>
<feature type="binding site" evidence="16">
    <location>
        <position position="73"/>
    </location>
    <ligand>
        <name>Zn(2+)</name>
        <dbReference type="ChEBI" id="CHEBI:29105"/>
        <note>catalytic</note>
    </ligand>
</feature>
<keyword evidence="12" id="KW-0511">Multifunctional enzyme</keyword>
<comment type="similarity">
    <text evidence="4 13">In the N-terminal section; belongs to the cytidine and deoxycytidylate deaminase family.</text>
</comment>
<dbReference type="PIRSF" id="PIRSF006769">
    <property type="entry name" value="RibD"/>
    <property type="match status" value="1"/>
</dbReference>
<proteinExistence type="inferred from homology"/>
<feature type="binding site" evidence="15">
    <location>
        <position position="318"/>
    </location>
    <ligand>
        <name>substrate</name>
    </ligand>
</feature>
<evidence type="ECO:0000256" key="1">
    <source>
        <dbReference type="ARBA" id="ARBA00002151"/>
    </source>
</evidence>
<dbReference type="GO" id="GO:0008270">
    <property type="term" value="F:zinc ion binding"/>
    <property type="evidence" value="ECO:0007669"/>
    <property type="project" value="InterPro"/>
</dbReference>
<dbReference type="FunFam" id="3.40.140.10:FF:000025">
    <property type="entry name" value="Riboflavin biosynthesis protein RibD"/>
    <property type="match status" value="1"/>
</dbReference>
<evidence type="ECO:0000256" key="2">
    <source>
        <dbReference type="ARBA" id="ARBA00004882"/>
    </source>
</evidence>
<comment type="cofactor">
    <cofactor evidence="13 16">
        <name>Zn(2+)</name>
        <dbReference type="ChEBI" id="CHEBI:29105"/>
    </cofactor>
    <text evidence="13 16">Binds 1 zinc ion.</text>
</comment>
<dbReference type="EC" id="3.5.4.26" evidence="13"/>
<feature type="domain" description="CMP/dCMP-type deaminase" evidence="17">
    <location>
        <begin position="24"/>
        <end position="146"/>
    </location>
</feature>
<dbReference type="Gene3D" id="3.40.140.10">
    <property type="entry name" value="Cytidine Deaminase, domain 2"/>
    <property type="match status" value="1"/>
</dbReference>
<feature type="binding site" evidence="16">
    <location>
        <position position="98"/>
    </location>
    <ligand>
        <name>Zn(2+)</name>
        <dbReference type="ChEBI" id="CHEBI:29105"/>
        <note>catalytic</note>
    </ligand>
</feature>
<feature type="binding site" evidence="15">
    <location>
        <position position="223"/>
    </location>
    <ligand>
        <name>NADP(+)</name>
        <dbReference type="ChEBI" id="CHEBI:58349"/>
    </ligand>
</feature>
<dbReference type="SUPFAM" id="SSF53597">
    <property type="entry name" value="Dihydrofolate reductase-like"/>
    <property type="match status" value="1"/>
</dbReference>
<keyword evidence="9 13" id="KW-0862">Zinc</keyword>
<dbReference type="EC" id="1.1.1.193" evidence="13"/>
<gene>
    <name evidence="18" type="primary">ribD</name>
    <name evidence="18" type="ORF">C4541_04290</name>
</gene>
<evidence type="ECO:0000313" key="19">
    <source>
        <dbReference type="Proteomes" id="UP000266426"/>
    </source>
</evidence>
<evidence type="ECO:0000256" key="15">
    <source>
        <dbReference type="PIRSR" id="PIRSR006769-2"/>
    </source>
</evidence>
<dbReference type="InterPro" id="IPR004794">
    <property type="entry name" value="Eubact_RibD"/>
</dbReference>
<dbReference type="Pfam" id="PF00383">
    <property type="entry name" value="dCMP_cyt_deam_1"/>
    <property type="match status" value="1"/>
</dbReference>
<dbReference type="SUPFAM" id="SSF53927">
    <property type="entry name" value="Cytidine deaminase-like"/>
    <property type="match status" value="1"/>
</dbReference>
<evidence type="ECO:0000256" key="9">
    <source>
        <dbReference type="ARBA" id="ARBA00022833"/>
    </source>
</evidence>
<feature type="binding site" evidence="15">
    <location>
        <position position="177"/>
    </location>
    <ligand>
        <name>NADP(+)</name>
        <dbReference type="ChEBI" id="CHEBI:58349"/>
    </ligand>
</feature>
<dbReference type="NCBIfam" id="TIGR00326">
    <property type="entry name" value="eubact_ribD"/>
    <property type="match status" value="1"/>
</dbReference>
<comment type="function">
    <text evidence="1 13">Converts 2,5-diamino-6-(ribosylamino)-4(3h)-pyrimidinone 5'-phosphate into 5-amino-6-(ribosylamino)-2,4(1h,3h)-pyrimidinedione 5'-phosphate.</text>
</comment>
<reference evidence="18 19" key="1">
    <citation type="journal article" date="2017" name="ISME J.">
        <title>Energy and carbon metabolisms in a deep terrestrial subsurface fluid microbial community.</title>
        <authorList>
            <person name="Momper L."/>
            <person name="Jungbluth S.P."/>
            <person name="Lee M.D."/>
            <person name="Amend J.P."/>
        </authorList>
    </citation>
    <scope>NUCLEOTIDE SEQUENCE [LARGE SCALE GENOMIC DNA]</scope>
    <source>
        <strain evidence="18">SURF_26</strain>
    </source>
</reference>
<dbReference type="Gene3D" id="3.40.430.10">
    <property type="entry name" value="Dihydrofolate Reductase, subunit A"/>
    <property type="match status" value="1"/>
</dbReference>
<dbReference type="InterPro" id="IPR050765">
    <property type="entry name" value="Riboflavin_Biosynth_HTPR"/>
</dbReference>
<dbReference type="InterPro" id="IPR016192">
    <property type="entry name" value="APOBEC/CMP_deaminase_Zn-bd"/>
</dbReference>
<evidence type="ECO:0000256" key="3">
    <source>
        <dbReference type="ARBA" id="ARBA00004910"/>
    </source>
</evidence>
<dbReference type="PANTHER" id="PTHR38011">
    <property type="entry name" value="DIHYDROFOLATE REDUCTASE FAMILY PROTEIN (AFU_ORTHOLOGUE AFUA_8G06820)"/>
    <property type="match status" value="1"/>
</dbReference>
<comment type="pathway">
    <text evidence="2 13">Cofactor biosynthesis; riboflavin biosynthesis; 5-amino-6-(D-ribitylamino)uracil from GTP: step 2/4.</text>
</comment>
<dbReference type="PANTHER" id="PTHR38011:SF7">
    <property type="entry name" value="2,5-DIAMINO-6-RIBOSYLAMINO-4(3H)-PYRIMIDINONE 5'-PHOSPHATE REDUCTASE"/>
    <property type="match status" value="1"/>
</dbReference>
<comment type="similarity">
    <text evidence="5 13">In the C-terminal section; belongs to the HTP reductase family.</text>
</comment>
<dbReference type="GO" id="GO:0009231">
    <property type="term" value="P:riboflavin biosynthetic process"/>
    <property type="evidence" value="ECO:0007669"/>
    <property type="project" value="UniProtKB-UniPathway"/>
</dbReference>
<feature type="active site" description="Proton donor" evidence="14">
    <location>
        <position position="75"/>
    </location>
</feature>
<evidence type="ECO:0000256" key="4">
    <source>
        <dbReference type="ARBA" id="ARBA00005259"/>
    </source>
</evidence>
<accession>A0A3A4R5L8</accession>
<dbReference type="Pfam" id="PF01872">
    <property type="entry name" value="RibD_C"/>
    <property type="match status" value="1"/>
</dbReference>
<evidence type="ECO:0000259" key="17">
    <source>
        <dbReference type="PROSITE" id="PS51747"/>
    </source>
</evidence>
<organism evidence="18 19">
    <name type="scientific">Candidatus Auribacter fodinae</name>
    <dbReference type="NCBI Taxonomy" id="2093366"/>
    <lineage>
        <taxon>Bacteria</taxon>
        <taxon>Pseudomonadati</taxon>
        <taxon>Candidatus Auribacterota</taxon>
        <taxon>Candidatus Auribacteria</taxon>
        <taxon>Candidatus Auribacterales</taxon>
        <taxon>Candidatus Auribacteraceae</taxon>
        <taxon>Candidatus Auribacter</taxon>
    </lineage>
</organism>
<dbReference type="InterPro" id="IPR002734">
    <property type="entry name" value="RibDG_C"/>
</dbReference>
<dbReference type="Proteomes" id="UP000266426">
    <property type="component" value="Unassembled WGS sequence"/>
</dbReference>
<evidence type="ECO:0000256" key="7">
    <source>
        <dbReference type="ARBA" id="ARBA00022723"/>
    </source>
</evidence>
<feature type="binding site" evidence="15">
    <location>
        <position position="193"/>
    </location>
    <ligand>
        <name>NADP(+)</name>
        <dbReference type="ChEBI" id="CHEBI:58349"/>
    </ligand>
</feature>
<feature type="binding site" evidence="16">
    <location>
        <position position="107"/>
    </location>
    <ligand>
        <name>Zn(2+)</name>
        <dbReference type="ChEBI" id="CHEBI:29105"/>
        <note>catalytic</note>
    </ligand>
</feature>